<organism evidence="5 6">
    <name type="scientific">Parascedosporium putredinis</name>
    <dbReference type="NCBI Taxonomy" id="1442378"/>
    <lineage>
        <taxon>Eukaryota</taxon>
        <taxon>Fungi</taxon>
        <taxon>Dikarya</taxon>
        <taxon>Ascomycota</taxon>
        <taxon>Pezizomycotina</taxon>
        <taxon>Sordariomycetes</taxon>
        <taxon>Hypocreomycetidae</taxon>
        <taxon>Microascales</taxon>
        <taxon>Microascaceae</taxon>
        <taxon>Parascedosporium</taxon>
    </lineage>
</organism>
<feature type="domain" description="tRNA-splicing endonuclease subunit Sen54 N-terminal" evidence="4">
    <location>
        <begin position="40"/>
        <end position="140"/>
    </location>
</feature>
<dbReference type="InterPro" id="IPR024336">
    <property type="entry name" value="tRNA_splic_suSen54_N"/>
</dbReference>
<comment type="similarity">
    <text evidence="1">Belongs to the SEN54 family.</text>
</comment>
<evidence type="ECO:0000313" key="6">
    <source>
        <dbReference type="Proteomes" id="UP000838763"/>
    </source>
</evidence>
<name>A0A9P1GZ62_9PEZI</name>
<comment type="caution">
    <text evidence="5">The sequence shown here is derived from an EMBL/GenBank/DDBJ whole genome shotgun (WGS) entry which is preliminary data.</text>
</comment>
<gene>
    <name evidence="5" type="ORF">PPNO1_LOCUS2311</name>
</gene>
<dbReference type="GO" id="GO:0000379">
    <property type="term" value="P:tRNA-type intron splice site recognition and cleavage"/>
    <property type="evidence" value="ECO:0007669"/>
    <property type="project" value="TreeGrafter"/>
</dbReference>
<dbReference type="Pfam" id="PF12928">
    <property type="entry name" value="tRNA_int_end_N2"/>
    <property type="match status" value="1"/>
</dbReference>
<evidence type="ECO:0000256" key="1">
    <source>
        <dbReference type="ARBA" id="ARBA00005736"/>
    </source>
</evidence>
<dbReference type="PANTHER" id="PTHR21027:SF1">
    <property type="entry name" value="TRNA-SPLICING ENDONUCLEASE SUBUNIT SEN54"/>
    <property type="match status" value="1"/>
</dbReference>
<dbReference type="EMBL" id="CALLCH030000005">
    <property type="protein sequence ID" value="CAI4212553.1"/>
    <property type="molecule type" value="Genomic_DNA"/>
</dbReference>
<feature type="compositionally biased region" description="Basic and acidic residues" evidence="3">
    <location>
        <begin position="8"/>
        <end position="30"/>
    </location>
</feature>
<reference evidence="5" key="1">
    <citation type="submission" date="2022-11" db="EMBL/GenBank/DDBJ databases">
        <authorList>
            <person name="Scott C."/>
            <person name="Bruce N."/>
        </authorList>
    </citation>
    <scope>NUCLEOTIDE SEQUENCE</scope>
</reference>
<dbReference type="GO" id="GO:0000214">
    <property type="term" value="C:tRNA-intron endonuclease complex"/>
    <property type="evidence" value="ECO:0007669"/>
    <property type="project" value="TreeGrafter"/>
</dbReference>
<keyword evidence="2" id="KW-0819">tRNA processing</keyword>
<dbReference type="PANTHER" id="PTHR21027">
    <property type="entry name" value="TRNA-SPLICING ENDONUCLEASE SUBUNIT SEN54"/>
    <property type="match status" value="1"/>
</dbReference>
<evidence type="ECO:0000259" key="4">
    <source>
        <dbReference type="Pfam" id="PF12928"/>
    </source>
</evidence>
<proteinExistence type="inferred from homology"/>
<dbReference type="AlphaFoldDB" id="A0A9P1GZ62"/>
<accession>A0A9P1GZ62</accession>
<sequence length="361" mass="40591">MLNKKGRSSQEVRKGEKDFEEHGTRAQEDALETSRRVMEEVLSYERHFTEDNWVRAWYFPDWWVGEQGSAICAGNEKIDKRDLLLEDRVAVVEHTKRFPARLLGRVVPGVKRKHAASGQTWLLPEEALFLVERGSMELWWPNKTLPDLFPPLEVEGEGQAPTSMLKGIDDDEYETGLPLSLQGAYSMLIGSEGGQSLWRWLVSLISSSSHTRTPPSLGPLVRPGLYHSYNPVFRQLAIIPRHKPATRSAVHADPDDPFRIHYNVWKAEGSFRKGNPPPPDFRVCVRALRSAPAGQGGVPAGNVGQMHLRLKHGYRNVLIAVVDHGITSFNRFSDAGFGEEVIFEGFDDRLAPAPFAATEDY</sequence>
<dbReference type="OrthoDB" id="408683at2759"/>
<keyword evidence="6" id="KW-1185">Reference proteome</keyword>
<evidence type="ECO:0000256" key="2">
    <source>
        <dbReference type="ARBA" id="ARBA00022694"/>
    </source>
</evidence>
<evidence type="ECO:0000313" key="5">
    <source>
        <dbReference type="EMBL" id="CAI4212553.1"/>
    </source>
</evidence>
<dbReference type="InterPro" id="IPR024337">
    <property type="entry name" value="tRNA_splic_suSen54"/>
</dbReference>
<evidence type="ECO:0000256" key="3">
    <source>
        <dbReference type="SAM" id="MobiDB-lite"/>
    </source>
</evidence>
<feature type="region of interest" description="Disordered" evidence="3">
    <location>
        <begin position="1"/>
        <end position="30"/>
    </location>
</feature>
<protein>
    <recommendedName>
        <fullName evidence="4">tRNA-splicing endonuclease subunit Sen54 N-terminal domain-containing protein</fullName>
    </recommendedName>
</protein>
<dbReference type="Proteomes" id="UP000838763">
    <property type="component" value="Unassembled WGS sequence"/>
</dbReference>